<dbReference type="Pfam" id="PF04972">
    <property type="entry name" value="BON"/>
    <property type="match status" value="3"/>
</dbReference>
<dbReference type="PANTHER" id="PTHR34606">
    <property type="entry name" value="BON DOMAIN-CONTAINING PROTEIN"/>
    <property type="match status" value="1"/>
</dbReference>
<dbReference type="PROSITE" id="PS50914">
    <property type="entry name" value="BON"/>
    <property type="match status" value="3"/>
</dbReference>
<dbReference type="InterPro" id="IPR007055">
    <property type="entry name" value="BON_dom"/>
</dbReference>
<feature type="domain" description="BON" evidence="1">
    <location>
        <begin position="176"/>
        <end position="244"/>
    </location>
</feature>
<dbReference type="InterPro" id="IPR051686">
    <property type="entry name" value="Lipoprotein_DolP"/>
</dbReference>
<dbReference type="InterPro" id="IPR014004">
    <property type="entry name" value="Transpt-assoc_nodulatn_dom_bac"/>
</dbReference>
<evidence type="ECO:0000259" key="1">
    <source>
        <dbReference type="PROSITE" id="PS50914"/>
    </source>
</evidence>
<comment type="caution">
    <text evidence="2">The sequence shown here is derived from an EMBL/GenBank/DDBJ whole genome shotgun (WGS) entry which is preliminary data.</text>
</comment>
<sequence length="244" mass="26182">MTTTADEQHAILEQVRKALHSEPRVRPTAGPIRLAWSEGALVMEGEVDSLAGKKLALEAAARVPGVAGIVDRLRVRPATRMGDGAIRDAVRDALLGEIVLADCTLRERVKGRLETVREPPDPHGEIVISVEDGVVTLDGEVAGLGQKRMAGVLAWWVPGSRDVVNGLGVNPPDADSDDTITDAVRQVLEKDPLLAAESITVTTHRAVVTLDGFVPSEEQRHIAEDDAWAVFGVDGVINRLEVRP</sequence>
<dbReference type="EMBL" id="BMKS01000006">
    <property type="protein sequence ID" value="GGG36150.1"/>
    <property type="molecule type" value="Genomic_DNA"/>
</dbReference>
<gene>
    <name evidence="2" type="ORF">GCM10010964_25080</name>
</gene>
<keyword evidence="3" id="KW-1185">Reference proteome</keyword>
<dbReference type="PANTHER" id="PTHR34606:SF15">
    <property type="entry name" value="BON DOMAIN-CONTAINING PROTEIN"/>
    <property type="match status" value="1"/>
</dbReference>
<accession>A0A8J2ZCE9</accession>
<dbReference type="AlphaFoldDB" id="A0A8J2ZCE9"/>
<name>A0A8J2ZCE9_9PROT</name>
<organism evidence="2 3">
    <name type="scientific">Caldovatus sediminis</name>
    <dbReference type="NCBI Taxonomy" id="2041189"/>
    <lineage>
        <taxon>Bacteria</taxon>
        <taxon>Pseudomonadati</taxon>
        <taxon>Pseudomonadota</taxon>
        <taxon>Alphaproteobacteria</taxon>
        <taxon>Acetobacterales</taxon>
        <taxon>Roseomonadaceae</taxon>
        <taxon>Caldovatus</taxon>
    </lineage>
</organism>
<evidence type="ECO:0000313" key="3">
    <source>
        <dbReference type="Proteomes" id="UP000597507"/>
    </source>
</evidence>
<dbReference type="SMART" id="SM00749">
    <property type="entry name" value="BON"/>
    <property type="match status" value="3"/>
</dbReference>
<dbReference type="RefSeq" id="WP_188900667.1">
    <property type="nucleotide sequence ID" value="NZ_BMKS01000006.1"/>
</dbReference>
<protein>
    <recommendedName>
        <fullName evidence="1">BON domain-containing protein</fullName>
    </recommendedName>
</protein>
<evidence type="ECO:0000313" key="2">
    <source>
        <dbReference type="EMBL" id="GGG36150.1"/>
    </source>
</evidence>
<feature type="domain" description="BON" evidence="1">
    <location>
        <begin position="7"/>
        <end position="77"/>
    </location>
</feature>
<dbReference type="Proteomes" id="UP000597507">
    <property type="component" value="Unassembled WGS sequence"/>
</dbReference>
<feature type="domain" description="BON" evidence="1">
    <location>
        <begin position="101"/>
        <end position="171"/>
    </location>
</feature>
<proteinExistence type="predicted"/>
<dbReference type="Gene3D" id="3.30.1340.30">
    <property type="match status" value="3"/>
</dbReference>
<reference evidence="2 3" key="1">
    <citation type="journal article" date="2014" name="Int. J. Syst. Evol. Microbiol.">
        <title>Complete genome sequence of Corynebacterium casei LMG S-19264T (=DSM 44701T), isolated from a smear-ripened cheese.</title>
        <authorList>
            <consortium name="US DOE Joint Genome Institute (JGI-PGF)"/>
            <person name="Walter F."/>
            <person name="Albersmeier A."/>
            <person name="Kalinowski J."/>
            <person name="Ruckert C."/>
        </authorList>
    </citation>
    <scope>NUCLEOTIDE SEQUENCE [LARGE SCALE GENOMIC DNA]</scope>
    <source>
        <strain evidence="2 3">CGMCC 1.16330</strain>
    </source>
</reference>